<evidence type="ECO:0000313" key="2">
    <source>
        <dbReference type="EMBL" id="MPC26113.1"/>
    </source>
</evidence>
<reference evidence="2 3" key="1">
    <citation type="submission" date="2019-05" db="EMBL/GenBank/DDBJ databases">
        <title>Another draft genome of Portunus trituberculatus and its Hox gene families provides insights of decapod evolution.</title>
        <authorList>
            <person name="Jeong J.-H."/>
            <person name="Song I."/>
            <person name="Kim S."/>
            <person name="Choi T."/>
            <person name="Kim D."/>
            <person name="Ryu S."/>
            <person name="Kim W."/>
        </authorList>
    </citation>
    <scope>NUCLEOTIDE SEQUENCE [LARGE SCALE GENOMIC DNA]</scope>
    <source>
        <tissue evidence="2">Muscle</tissue>
    </source>
</reference>
<accession>A0A5B7DYW9</accession>
<organism evidence="2 3">
    <name type="scientific">Portunus trituberculatus</name>
    <name type="common">Swimming crab</name>
    <name type="synonym">Neptunus trituberculatus</name>
    <dbReference type="NCBI Taxonomy" id="210409"/>
    <lineage>
        <taxon>Eukaryota</taxon>
        <taxon>Metazoa</taxon>
        <taxon>Ecdysozoa</taxon>
        <taxon>Arthropoda</taxon>
        <taxon>Crustacea</taxon>
        <taxon>Multicrustacea</taxon>
        <taxon>Malacostraca</taxon>
        <taxon>Eumalacostraca</taxon>
        <taxon>Eucarida</taxon>
        <taxon>Decapoda</taxon>
        <taxon>Pleocyemata</taxon>
        <taxon>Brachyura</taxon>
        <taxon>Eubrachyura</taxon>
        <taxon>Portunoidea</taxon>
        <taxon>Portunidae</taxon>
        <taxon>Portuninae</taxon>
        <taxon>Portunus</taxon>
    </lineage>
</organism>
<evidence type="ECO:0000313" key="3">
    <source>
        <dbReference type="Proteomes" id="UP000324222"/>
    </source>
</evidence>
<dbReference type="AlphaFoldDB" id="A0A5B7DYW9"/>
<feature type="signal peptide" evidence="1">
    <location>
        <begin position="1"/>
        <end position="22"/>
    </location>
</feature>
<keyword evidence="3" id="KW-1185">Reference proteome</keyword>
<gene>
    <name evidence="2" type="ORF">E2C01_019245</name>
</gene>
<dbReference type="EMBL" id="VSRR010001556">
    <property type="protein sequence ID" value="MPC26113.1"/>
    <property type="molecule type" value="Genomic_DNA"/>
</dbReference>
<name>A0A5B7DYW9_PORTR</name>
<proteinExistence type="predicted"/>
<comment type="caution">
    <text evidence="2">The sequence shown here is derived from an EMBL/GenBank/DDBJ whole genome shotgun (WGS) entry which is preliminary data.</text>
</comment>
<protein>
    <submittedName>
        <fullName evidence="2">Uncharacterized protein</fullName>
    </submittedName>
</protein>
<dbReference type="Proteomes" id="UP000324222">
    <property type="component" value="Unassembled WGS sequence"/>
</dbReference>
<evidence type="ECO:0000256" key="1">
    <source>
        <dbReference type="SAM" id="SignalP"/>
    </source>
</evidence>
<sequence length="106" mass="11868">MLRLAGLPQPLVVLLIFTSLLTEEGSSRTAYHYQTIRMSLCPREWNPLEEEADNTDEEEIRVGCLATFPELPSLSSLLVSGSTRCQPSITCRLSLTLEGRQMLTKL</sequence>
<keyword evidence="1" id="KW-0732">Signal</keyword>
<feature type="chain" id="PRO_5022837915" evidence="1">
    <location>
        <begin position="23"/>
        <end position="106"/>
    </location>
</feature>